<dbReference type="SUPFAM" id="SSF49723">
    <property type="entry name" value="Lipase/lipooxygenase domain (PLAT/LH2 domain)"/>
    <property type="match status" value="1"/>
</dbReference>
<dbReference type="Gene3D" id="3.40.50.1820">
    <property type="entry name" value="alpha/beta hydrolase"/>
    <property type="match status" value="1"/>
</dbReference>
<evidence type="ECO:0000256" key="5">
    <source>
        <dbReference type="ARBA" id="ARBA00022801"/>
    </source>
</evidence>
<protein>
    <recommendedName>
        <fullName evidence="20">Triacylglycerol lipase</fullName>
        <ecNumber evidence="20">3.1.1.3</ecNumber>
    </recommendedName>
    <alternativeName>
        <fullName evidence="20">Pancreatic lipase</fullName>
    </alternativeName>
</protein>
<evidence type="ECO:0000256" key="13">
    <source>
        <dbReference type="ARBA" id="ARBA00048386"/>
    </source>
</evidence>
<evidence type="ECO:0000256" key="2">
    <source>
        <dbReference type="ARBA" id="ARBA00010701"/>
    </source>
</evidence>
<evidence type="ECO:0000256" key="10">
    <source>
        <dbReference type="ARBA" id="ARBA00023369"/>
    </source>
</evidence>
<evidence type="ECO:0000256" key="3">
    <source>
        <dbReference type="ARBA" id="ARBA00022525"/>
    </source>
</evidence>
<dbReference type="InterPro" id="IPR001024">
    <property type="entry name" value="PLAT/LH2_dom"/>
</dbReference>
<organism evidence="22 23">
    <name type="scientific">Vombatus ursinus</name>
    <name type="common">Common wombat</name>
    <dbReference type="NCBI Taxonomy" id="29139"/>
    <lineage>
        <taxon>Eukaryota</taxon>
        <taxon>Metazoa</taxon>
        <taxon>Chordata</taxon>
        <taxon>Craniata</taxon>
        <taxon>Vertebrata</taxon>
        <taxon>Euteleostomi</taxon>
        <taxon>Mammalia</taxon>
        <taxon>Metatheria</taxon>
        <taxon>Diprotodontia</taxon>
        <taxon>Vombatidae</taxon>
        <taxon>Vombatus</taxon>
    </lineage>
</organism>
<dbReference type="Proteomes" id="UP000314987">
    <property type="component" value="Unassembled WGS sequence"/>
</dbReference>
<comment type="similarity">
    <text evidence="2 19">Belongs to the AB hydrolase superfamily. Lipase family.</text>
</comment>
<dbReference type="PANTHER" id="PTHR11610">
    <property type="entry name" value="LIPASE"/>
    <property type="match status" value="1"/>
</dbReference>
<dbReference type="PRINTS" id="PR00821">
    <property type="entry name" value="TAGLIPASE"/>
</dbReference>
<dbReference type="GO" id="GO:0047376">
    <property type="term" value="F:all-trans-retinyl-palmitate hydrolase, all-trans-retinol forming activity"/>
    <property type="evidence" value="ECO:0007669"/>
    <property type="project" value="RHEA"/>
</dbReference>
<feature type="active site" description="Charge relay system" evidence="16">
    <location>
        <position position="268"/>
    </location>
</feature>
<evidence type="ECO:0000256" key="16">
    <source>
        <dbReference type="PIRSR" id="PIRSR000865-1"/>
    </source>
</evidence>
<feature type="binding site" evidence="17">
    <location>
        <position position="192"/>
    </location>
    <ligand>
        <name>Ca(2+)</name>
        <dbReference type="ChEBI" id="CHEBI:29108"/>
    </ligand>
</feature>
<keyword evidence="8 20" id="KW-0443">Lipid metabolism</keyword>
<dbReference type="PRINTS" id="PR00823">
    <property type="entry name" value="PANCLIPASE"/>
</dbReference>
<evidence type="ECO:0000256" key="4">
    <source>
        <dbReference type="ARBA" id="ARBA00022723"/>
    </source>
</evidence>
<dbReference type="GO" id="GO:0016042">
    <property type="term" value="P:lipid catabolic process"/>
    <property type="evidence" value="ECO:0007669"/>
    <property type="project" value="UniProtKB-KW"/>
</dbReference>
<evidence type="ECO:0000256" key="14">
    <source>
        <dbReference type="ARBA" id="ARBA00048674"/>
    </source>
</evidence>
<dbReference type="Pfam" id="PF00151">
    <property type="entry name" value="Lipase"/>
    <property type="match status" value="2"/>
</dbReference>
<evidence type="ECO:0000256" key="19">
    <source>
        <dbReference type="RuleBase" id="RU004262"/>
    </source>
</evidence>
<dbReference type="OMA" id="SWLTDIC"/>
<dbReference type="GO" id="GO:0005615">
    <property type="term" value="C:extracellular space"/>
    <property type="evidence" value="ECO:0007669"/>
    <property type="project" value="TreeGrafter"/>
</dbReference>
<comment type="caution">
    <text evidence="18">Lacks conserved residue(s) required for the propagation of feature annotation.</text>
</comment>
<dbReference type="GeneTree" id="ENSGT00940000160632"/>
<evidence type="ECO:0000256" key="9">
    <source>
        <dbReference type="ARBA" id="ARBA00023157"/>
    </source>
</evidence>
<evidence type="ECO:0000256" key="11">
    <source>
        <dbReference type="ARBA" id="ARBA00038559"/>
    </source>
</evidence>
<keyword evidence="6 17" id="KW-0106">Calcium</keyword>
<dbReference type="CDD" id="cd00707">
    <property type="entry name" value="Pancreat_lipase_like"/>
    <property type="match status" value="1"/>
</dbReference>
<accession>A0A4X2M4R3</accession>
<dbReference type="FunFam" id="2.60.60.20:FF:000003">
    <property type="entry name" value="Triacylglycerol lipase"/>
    <property type="match status" value="1"/>
</dbReference>
<dbReference type="SUPFAM" id="SSF53474">
    <property type="entry name" value="alpha/beta-Hydrolases"/>
    <property type="match status" value="1"/>
</dbReference>
<dbReference type="Pfam" id="PF01477">
    <property type="entry name" value="PLAT"/>
    <property type="match status" value="1"/>
</dbReference>
<comment type="subunit">
    <text evidence="11">Forms a 1:1 stoichiometric complex with (pro)colipase/CLPS.</text>
</comment>
<dbReference type="GO" id="GO:0004465">
    <property type="term" value="F:lipoprotein lipase activity"/>
    <property type="evidence" value="ECO:0007669"/>
    <property type="project" value="TreeGrafter"/>
</dbReference>
<dbReference type="InterPro" id="IPR002331">
    <property type="entry name" value="Lipase_panc"/>
</dbReference>
<evidence type="ECO:0000256" key="8">
    <source>
        <dbReference type="ARBA" id="ARBA00023098"/>
    </source>
</evidence>
<reference evidence="23" key="1">
    <citation type="submission" date="2018-12" db="EMBL/GenBank/DDBJ databases">
        <authorList>
            <person name="Yazar S."/>
        </authorList>
    </citation>
    <scope>NUCLEOTIDE SEQUENCE [LARGE SCALE GENOMIC DNA]</scope>
</reference>
<dbReference type="STRING" id="29139.ENSVURP00010032764"/>
<dbReference type="EC" id="3.1.1.3" evidence="20"/>
<dbReference type="InterPro" id="IPR016272">
    <property type="entry name" value="Lipase_LIPH"/>
</dbReference>
<sequence>MIQPFWRAIWNYAQRAIKMYEVCYPRVGCFTDDKPWAGISGRPFKVLPWSPQDINTRFLLYTNENANEYQVRHAIILRFVTCAYYLEEIIDCLDFLNLFKVEEVNCICVDWKKGSRTLYTQASQNIRVVGAEIAYFVDYLKTELGYSLSNVHIIGHSLGSHVAGEAGRRSNGLIGRITGLDPAEPFFEGTPEEVRLDPSDALFVDVIHTDAAPIIPYLGFGMSQLVGHLDFFPNGGEEMPGCQKNILSQIVDINGIWEGTRDFAACNHLRSYKYYADSILNPDGFSGYPCASYKDFEANKCFPCPSGGCPQMGHYADRFAGKTSSVGEVLYLNTGEASNFARWRYKVTVTLSGTKVTGKAIVSLFGSNGNSRQYEIYKGKLQPGSTHTNEIDSNFNVGTLQKVKFLWDNNMINPTLPKVGASTITVETSDGQM</sequence>
<keyword evidence="3 20" id="KW-0964">Secreted</keyword>
<dbReference type="AlphaFoldDB" id="A0A4X2M4R3"/>
<evidence type="ECO:0000256" key="17">
    <source>
        <dbReference type="PIRSR" id="PIRSR000865-2"/>
    </source>
</evidence>
<dbReference type="PIRSF" id="PIRSF000865">
    <property type="entry name" value="Lipoprotein_lipase_LIPH"/>
    <property type="match status" value="1"/>
</dbReference>
<feature type="active site" description="Nucleophile" evidence="16">
    <location>
        <position position="157"/>
    </location>
</feature>
<comment type="catalytic activity">
    <reaction evidence="15">
        <text>all-trans-retinyl hexadecanoate + H2O = all-trans-retinol + hexadecanoate + H(+)</text>
        <dbReference type="Rhea" id="RHEA:13933"/>
        <dbReference type="ChEBI" id="CHEBI:7896"/>
        <dbReference type="ChEBI" id="CHEBI:15377"/>
        <dbReference type="ChEBI" id="CHEBI:15378"/>
        <dbReference type="ChEBI" id="CHEBI:17336"/>
        <dbReference type="ChEBI" id="CHEBI:17616"/>
    </reaction>
    <physiologicalReaction direction="left-to-right" evidence="15">
        <dbReference type="Rhea" id="RHEA:13934"/>
    </physiologicalReaction>
</comment>
<evidence type="ECO:0000256" key="20">
    <source>
        <dbReference type="RuleBase" id="RU362046"/>
    </source>
</evidence>
<dbReference type="InterPro" id="IPR013818">
    <property type="entry name" value="Lipase"/>
</dbReference>
<evidence type="ECO:0000256" key="12">
    <source>
        <dbReference type="ARBA" id="ARBA00048377"/>
    </source>
</evidence>
<comment type="catalytic activity">
    <reaction evidence="14">
        <text>1,2-di-(9Z-octadecenoyl)-glycerol + H2O = (9Z-octadecenoyl)-glycerol + (9Z)-octadecenoate + H(+)</text>
        <dbReference type="Rhea" id="RHEA:38455"/>
        <dbReference type="ChEBI" id="CHEBI:15377"/>
        <dbReference type="ChEBI" id="CHEBI:15378"/>
        <dbReference type="ChEBI" id="CHEBI:30823"/>
        <dbReference type="ChEBI" id="CHEBI:52323"/>
        <dbReference type="ChEBI" id="CHEBI:75937"/>
    </reaction>
    <physiologicalReaction direction="left-to-right" evidence="14">
        <dbReference type="Rhea" id="RHEA:38456"/>
    </physiologicalReaction>
</comment>
<feature type="binding site" evidence="17">
    <location>
        <position position="200"/>
    </location>
    <ligand>
        <name>Ca(2+)</name>
        <dbReference type="ChEBI" id="CHEBI:29108"/>
    </ligand>
</feature>
<feature type="domain" description="PLAT" evidence="21">
    <location>
        <begin position="343"/>
        <end position="433"/>
    </location>
</feature>
<dbReference type="PROSITE" id="PS50095">
    <property type="entry name" value="PLAT"/>
    <property type="match status" value="1"/>
</dbReference>
<dbReference type="Gene3D" id="2.60.60.20">
    <property type="entry name" value="PLAT/LH2 domain"/>
    <property type="match status" value="1"/>
</dbReference>
<reference evidence="22" key="2">
    <citation type="submission" date="2025-08" db="UniProtKB">
        <authorList>
            <consortium name="Ensembl"/>
        </authorList>
    </citation>
    <scope>IDENTIFICATION</scope>
</reference>
<feature type="binding site" evidence="17">
    <location>
        <position position="197"/>
    </location>
    <ligand>
        <name>Ca(2+)</name>
        <dbReference type="ChEBI" id="CHEBI:29108"/>
    </ligand>
</feature>
<dbReference type="SMART" id="SM00308">
    <property type="entry name" value="LH2"/>
    <property type="match status" value="1"/>
</dbReference>
<dbReference type="GO" id="GO:0046872">
    <property type="term" value="F:metal ion binding"/>
    <property type="evidence" value="ECO:0007669"/>
    <property type="project" value="UniProtKB-KW"/>
</dbReference>
<evidence type="ECO:0000256" key="6">
    <source>
        <dbReference type="ARBA" id="ARBA00022837"/>
    </source>
</evidence>
<gene>
    <name evidence="22" type="primary">LOC114035462</name>
</gene>
<dbReference type="Ensembl" id="ENSVURT00010037293.1">
    <property type="protein sequence ID" value="ENSVURP00010032764.1"/>
    <property type="gene ID" value="ENSVURG00010024985.1"/>
</dbReference>
<keyword evidence="5" id="KW-0378">Hydrolase</keyword>
<comment type="catalytic activity">
    <reaction evidence="12">
        <text>1,2,3-tributanoylglycerol + H2O = dibutanoylglycerol + butanoate + H(+)</text>
        <dbReference type="Rhea" id="RHEA:40475"/>
        <dbReference type="ChEBI" id="CHEBI:15377"/>
        <dbReference type="ChEBI" id="CHEBI:15378"/>
        <dbReference type="ChEBI" id="CHEBI:17968"/>
        <dbReference type="ChEBI" id="CHEBI:35020"/>
        <dbReference type="ChEBI" id="CHEBI:76478"/>
    </reaction>
    <physiologicalReaction direction="left-to-right" evidence="12">
        <dbReference type="Rhea" id="RHEA:40476"/>
    </physiologicalReaction>
</comment>
<evidence type="ECO:0000259" key="21">
    <source>
        <dbReference type="PROSITE" id="PS50095"/>
    </source>
</evidence>
<feature type="active site" description="Charge relay system" evidence="16">
    <location>
        <position position="181"/>
    </location>
</feature>
<comment type="catalytic activity">
    <reaction evidence="10">
        <text>a triacylglycerol + H2O = a diacylglycerol + a fatty acid + H(+)</text>
        <dbReference type="Rhea" id="RHEA:12044"/>
        <dbReference type="ChEBI" id="CHEBI:15377"/>
        <dbReference type="ChEBI" id="CHEBI:15378"/>
        <dbReference type="ChEBI" id="CHEBI:17855"/>
        <dbReference type="ChEBI" id="CHEBI:18035"/>
        <dbReference type="ChEBI" id="CHEBI:28868"/>
        <dbReference type="EC" id="3.1.1.3"/>
    </reaction>
    <physiologicalReaction direction="left-to-right" evidence="10">
        <dbReference type="Rhea" id="RHEA:12045"/>
    </physiologicalReaction>
</comment>
<reference evidence="22" key="3">
    <citation type="submission" date="2025-09" db="UniProtKB">
        <authorList>
            <consortium name="Ensembl"/>
        </authorList>
    </citation>
    <scope>IDENTIFICATION</scope>
</reference>
<keyword evidence="4 17" id="KW-0479">Metal-binding</keyword>
<dbReference type="InterPro" id="IPR029058">
    <property type="entry name" value="AB_hydrolase_fold"/>
</dbReference>
<dbReference type="InterPro" id="IPR036392">
    <property type="entry name" value="PLAT/LH2_dom_sf"/>
</dbReference>
<dbReference type="FunFam" id="3.40.50.1820:FF:000033">
    <property type="entry name" value="Pancreatic triacylglycerol lipase"/>
    <property type="match status" value="1"/>
</dbReference>
<dbReference type="PANTHER" id="PTHR11610:SF147">
    <property type="entry name" value="PANCREATIC TRIACYLGLYCEROL LIPASE"/>
    <property type="match status" value="1"/>
</dbReference>
<feature type="binding site" evidence="17">
    <location>
        <position position="195"/>
    </location>
    <ligand>
        <name>Ca(2+)</name>
        <dbReference type="ChEBI" id="CHEBI:29108"/>
    </ligand>
</feature>
<evidence type="ECO:0000256" key="1">
    <source>
        <dbReference type="ARBA" id="ARBA00004613"/>
    </source>
</evidence>
<evidence type="ECO:0000256" key="18">
    <source>
        <dbReference type="PROSITE-ProRule" id="PRU00152"/>
    </source>
</evidence>
<proteinExistence type="inferred from homology"/>
<dbReference type="InterPro" id="IPR033906">
    <property type="entry name" value="Lipase_N"/>
</dbReference>
<dbReference type="InterPro" id="IPR000734">
    <property type="entry name" value="TAG_lipase"/>
</dbReference>
<keyword evidence="23" id="KW-1185">Reference proteome</keyword>
<evidence type="ECO:0000313" key="22">
    <source>
        <dbReference type="Ensembl" id="ENSVURP00010032764.1"/>
    </source>
</evidence>
<evidence type="ECO:0000313" key="23">
    <source>
        <dbReference type="Proteomes" id="UP000314987"/>
    </source>
</evidence>
<keyword evidence="9 20" id="KW-1015">Disulfide bond</keyword>
<evidence type="ECO:0000256" key="15">
    <source>
        <dbReference type="ARBA" id="ARBA00049053"/>
    </source>
</evidence>
<name>A0A4X2M4R3_VOMUR</name>
<evidence type="ECO:0000256" key="7">
    <source>
        <dbReference type="ARBA" id="ARBA00022963"/>
    </source>
</evidence>
<comment type="subcellular location">
    <subcellularLocation>
        <location evidence="1 20">Secreted</location>
    </subcellularLocation>
</comment>
<keyword evidence="7 20" id="KW-0442">Lipid degradation</keyword>
<comment type="catalytic activity">
    <reaction evidence="13">
        <text>1,2,3-tri-(9Z-octadecenoyl)-glycerol + H2O = di-(9Z)-octadecenoylglycerol + (9Z)-octadecenoate + H(+)</text>
        <dbReference type="Rhea" id="RHEA:38575"/>
        <dbReference type="ChEBI" id="CHEBI:15377"/>
        <dbReference type="ChEBI" id="CHEBI:15378"/>
        <dbReference type="ChEBI" id="CHEBI:30823"/>
        <dbReference type="ChEBI" id="CHEBI:53753"/>
        <dbReference type="ChEBI" id="CHEBI:75945"/>
    </reaction>
    <physiologicalReaction direction="left-to-right" evidence="13">
        <dbReference type="Rhea" id="RHEA:38576"/>
    </physiologicalReaction>
</comment>